<dbReference type="EMBL" id="JAENHP010000001">
    <property type="protein sequence ID" value="MBM2614246.1"/>
    <property type="molecule type" value="Genomic_DNA"/>
</dbReference>
<keyword evidence="1" id="KW-0472">Membrane</keyword>
<name>A0ABS2A322_9ACTN</name>
<keyword evidence="3" id="KW-1185">Reference proteome</keyword>
<accession>A0ABS2A322</accession>
<keyword evidence="1" id="KW-0812">Transmembrane</keyword>
<keyword evidence="1" id="KW-1133">Transmembrane helix</keyword>
<sequence>MVLAVVLALIGAFVIYRGVREMMHLRRLRSEGRQTYGRVTGHHRRTSGSRSVVVSWTDDYGATHELTSNLSSSKPTMEIGETVTVRYLAGDTASAWIDERRENVRSLLLTLILGLGFTAAGATLAVKSVTGS</sequence>
<evidence type="ECO:0000256" key="1">
    <source>
        <dbReference type="SAM" id="Phobius"/>
    </source>
</evidence>
<evidence type="ECO:0000313" key="2">
    <source>
        <dbReference type="EMBL" id="MBM2614246.1"/>
    </source>
</evidence>
<evidence type="ECO:0000313" key="3">
    <source>
        <dbReference type="Proteomes" id="UP000632138"/>
    </source>
</evidence>
<dbReference type="Proteomes" id="UP000632138">
    <property type="component" value="Unassembled WGS sequence"/>
</dbReference>
<reference evidence="2 3" key="1">
    <citation type="submission" date="2021-01" db="EMBL/GenBank/DDBJ databases">
        <title>Actinoplanes sp. nov. LDG1-06 isolated from lichen.</title>
        <authorList>
            <person name="Saeng-In P."/>
            <person name="Phongsopitanun W."/>
            <person name="Kanchanasin P."/>
            <person name="Yuki M."/>
            <person name="Kudo T."/>
            <person name="Ohkuma M."/>
            <person name="Tanasupawat S."/>
        </authorList>
    </citation>
    <scope>NUCLEOTIDE SEQUENCE [LARGE SCALE GENOMIC DNA]</scope>
    <source>
        <strain evidence="2 3">LDG1-06</strain>
    </source>
</reference>
<protein>
    <submittedName>
        <fullName evidence="2">DUF3592 domain-containing protein</fullName>
    </submittedName>
</protein>
<dbReference type="RefSeq" id="WP_203374154.1">
    <property type="nucleotide sequence ID" value="NZ_JAENHP010000001.1"/>
</dbReference>
<feature type="transmembrane region" description="Helical" evidence="1">
    <location>
        <begin position="106"/>
        <end position="126"/>
    </location>
</feature>
<organism evidence="2 3">
    <name type="scientific">Paractinoplanes ovalisporus</name>
    <dbReference type="NCBI Taxonomy" id="2810368"/>
    <lineage>
        <taxon>Bacteria</taxon>
        <taxon>Bacillati</taxon>
        <taxon>Actinomycetota</taxon>
        <taxon>Actinomycetes</taxon>
        <taxon>Micromonosporales</taxon>
        <taxon>Micromonosporaceae</taxon>
        <taxon>Paractinoplanes</taxon>
    </lineage>
</organism>
<proteinExistence type="predicted"/>
<comment type="caution">
    <text evidence="2">The sequence shown here is derived from an EMBL/GenBank/DDBJ whole genome shotgun (WGS) entry which is preliminary data.</text>
</comment>
<gene>
    <name evidence="2" type="ORF">JIG36_01585</name>
</gene>